<protein>
    <submittedName>
        <fullName evidence="2">ZCHC3 protein</fullName>
    </submittedName>
</protein>
<sequence length="134" mass="15569">VHLYNPFVPAGEVAIFLEQFCNVVRPPEKCMDEFGLWTGTWKIWTRFRPSKEGYEGVKHPPSSFSIGSNRGYLFYVGQPKLCRKCNGTGHEAGECKNMYCRNCEKKDHNTKDCKEKRRCNLCGSFNHLYYECPQ</sequence>
<accession>A0ABS2YA21</accession>
<dbReference type="InterPro" id="IPR042509">
    <property type="entry name" value="ZCCHC3"/>
</dbReference>
<dbReference type="PANTHER" id="PTHR22639:SF3">
    <property type="entry name" value="ZINC FINGER CCHC DOMAIN-CONTAINING PROTEIN 3"/>
    <property type="match status" value="1"/>
</dbReference>
<evidence type="ECO:0000259" key="1">
    <source>
        <dbReference type="SMART" id="SM00343"/>
    </source>
</evidence>
<feature type="domain" description="CCHC-type" evidence="1">
    <location>
        <begin position="81"/>
        <end position="97"/>
    </location>
</feature>
<feature type="domain" description="CCHC-type" evidence="1">
    <location>
        <begin position="118"/>
        <end position="134"/>
    </location>
</feature>
<dbReference type="Gene3D" id="4.10.60.10">
    <property type="entry name" value="Zinc finger, CCHC-type"/>
    <property type="match status" value="1"/>
</dbReference>
<dbReference type="PANTHER" id="PTHR22639">
    <property type="entry name" value="GAG-RELATED PROTEIN"/>
    <property type="match status" value="1"/>
</dbReference>
<gene>
    <name evidence="2" type="primary">Zcchc3_2</name>
    <name evidence="2" type="ORF">GTO93_0000148</name>
</gene>
<comment type="caution">
    <text evidence="2">The sequence shown here is derived from an EMBL/GenBank/DDBJ whole genome shotgun (WGS) entry which is preliminary data.</text>
</comment>
<dbReference type="SMART" id="SM00343">
    <property type="entry name" value="ZnF_C2HC"/>
    <property type="match status" value="3"/>
</dbReference>
<evidence type="ECO:0000313" key="2">
    <source>
        <dbReference type="EMBL" id="MBN3283569.1"/>
    </source>
</evidence>
<proteinExistence type="predicted"/>
<dbReference type="InterPro" id="IPR036875">
    <property type="entry name" value="Znf_CCHC_sf"/>
</dbReference>
<organism evidence="2 3">
    <name type="scientific">Polyodon spathula</name>
    <name type="common">North American paddlefish</name>
    <name type="synonym">Squalus spathula</name>
    <dbReference type="NCBI Taxonomy" id="7913"/>
    <lineage>
        <taxon>Eukaryota</taxon>
        <taxon>Metazoa</taxon>
        <taxon>Chordata</taxon>
        <taxon>Craniata</taxon>
        <taxon>Vertebrata</taxon>
        <taxon>Euteleostomi</taxon>
        <taxon>Actinopterygii</taxon>
        <taxon>Chondrostei</taxon>
        <taxon>Acipenseriformes</taxon>
        <taxon>Polyodontidae</taxon>
        <taxon>Polyodon</taxon>
    </lineage>
</organism>
<reference evidence="2" key="1">
    <citation type="journal article" date="2021" name="Cell">
        <title>Tracing the genetic footprints of vertebrate landing in non-teleost ray-finned fishes.</title>
        <authorList>
            <person name="Bi X."/>
            <person name="Wang K."/>
            <person name="Yang L."/>
            <person name="Pan H."/>
            <person name="Jiang H."/>
            <person name="Wei Q."/>
            <person name="Fang M."/>
            <person name="Yu H."/>
            <person name="Zhu C."/>
            <person name="Cai Y."/>
            <person name="He Y."/>
            <person name="Gan X."/>
            <person name="Zeng H."/>
            <person name="Yu D."/>
            <person name="Zhu Y."/>
            <person name="Jiang H."/>
            <person name="Qiu Q."/>
            <person name="Yang H."/>
            <person name="Zhang Y.E."/>
            <person name="Wang W."/>
            <person name="Zhu M."/>
            <person name="He S."/>
            <person name="Zhang G."/>
        </authorList>
    </citation>
    <scope>NUCLEOTIDE SEQUENCE</scope>
    <source>
        <strain evidence="2">Pddl_001</strain>
    </source>
</reference>
<keyword evidence="3" id="KW-1185">Reference proteome</keyword>
<dbReference type="Proteomes" id="UP001166093">
    <property type="component" value="Unassembled WGS sequence"/>
</dbReference>
<evidence type="ECO:0000313" key="3">
    <source>
        <dbReference type="Proteomes" id="UP001166093"/>
    </source>
</evidence>
<feature type="domain" description="CCHC-type" evidence="1">
    <location>
        <begin position="99"/>
        <end position="115"/>
    </location>
</feature>
<feature type="non-terminal residue" evidence="2">
    <location>
        <position position="134"/>
    </location>
</feature>
<dbReference type="Pfam" id="PF23058">
    <property type="entry name" value="RBD_ZCCHC3_2nd"/>
    <property type="match status" value="1"/>
</dbReference>
<feature type="non-terminal residue" evidence="2">
    <location>
        <position position="1"/>
    </location>
</feature>
<dbReference type="EMBL" id="JAAWVQ010128609">
    <property type="protein sequence ID" value="MBN3283569.1"/>
    <property type="molecule type" value="Genomic_DNA"/>
</dbReference>
<dbReference type="InterPro" id="IPR001878">
    <property type="entry name" value="Znf_CCHC"/>
</dbReference>
<name>A0ABS2YA21_POLSP</name>
<dbReference type="InterPro" id="IPR057811">
    <property type="entry name" value="RBD_ZCCHC3_2nd"/>
</dbReference>
<dbReference type="SUPFAM" id="SSF57756">
    <property type="entry name" value="Retrovirus zinc finger-like domains"/>
    <property type="match status" value="1"/>
</dbReference>